<dbReference type="InterPro" id="IPR050769">
    <property type="entry name" value="NAT_camello-type"/>
</dbReference>
<keyword evidence="4" id="KW-1185">Reference proteome</keyword>
<dbReference type="InterPro" id="IPR000182">
    <property type="entry name" value="GNAT_dom"/>
</dbReference>
<proteinExistence type="predicted"/>
<dbReference type="PROSITE" id="PS51186">
    <property type="entry name" value="GNAT"/>
    <property type="match status" value="1"/>
</dbReference>
<organism evidence="3 4">
    <name type="scientific">Halobacillus shinanisalinarum</name>
    <dbReference type="NCBI Taxonomy" id="2932258"/>
    <lineage>
        <taxon>Bacteria</taxon>
        <taxon>Bacillati</taxon>
        <taxon>Bacillota</taxon>
        <taxon>Bacilli</taxon>
        <taxon>Bacillales</taxon>
        <taxon>Bacillaceae</taxon>
        <taxon>Halobacillus</taxon>
    </lineage>
</organism>
<dbReference type="Proteomes" id="UP000831880">
    <property type="component" value="Chromosome"/>
</dbReference>
<dbReference type="Gene3D" id="3.40.630.30">
    <property type="match status" value="1"/>
</dbReference>
<dbReference type="Pfam" id="PF00583">
    <property type="entry name" value="Acetyltransf_1"/>
    <property type="match status" value="1"/>
</dbReference>
<gene>
    <name evidence="3" type="ORF">MUO14_14650</name>
</gene>
<evidence type="ECO:0000256" key="1">
    <source>
        <dbReference type="ARBA" id="ARBA00022679"/>
    </source>
</evidence>
<dbReference type="SUPFAM" id="SSF55729">
    <property type="entry name" value="Acyl-CoA N-acyltransferases (Nat)"/>
    <property type="match status" value="1"/>
</dbReference>
<dbReference type="EMBL" id="CP095074">
    <property type="protein sequence ID" value="UOQ91774.1"/>
    <property type="molecule type" value="Genomic_DNA"/>
</dbReference>
<protein>
    <submittedName>
        <fullName evidence="3">GNAT family N-acetyltransferase</fullName>
    </submittedName>
</protein>
<evidence type="ECO:0000313" key="3">
    <source>
        <dbReference type="EMBL" id="UOQ91774.1"/>
    </source>
</evidence>
<feature type="domain" description="N-acetyltransferase" evidence="2">
    <location>
        <begin position="1"/>
        <end position="131"/>
    </location>
</feature>
<dbReference type="PANTHER" id="PTHR13947:SF37">
    <property type="entry name" value="LD18367P"/>
    <property type="match status" value="1"/>
</dbReference>
<evidence type="ECO:0000259" key="2">
    <source>
        <dbReference type="PROSITE" id="PS51186"/>
    </source>
</evidence>
<evidence type="ECO:0000313" key="4">
    <source>
        <dbReference type="Proteomes" id="UP000831880"/>
    </source>
</evidence>
<keyword evidence="1" id="KW-0808">Transferase</keyword>
<dbReference type="CDD" id="cd04301">
    <property type="entry name" value="NAT_SF"/>
    <property type="match status" value="1"/>
</dbReference>
<name>A0ABY4GUR5_9BACI</name>
<reference evidence="3 4" key="1">
    <citation type="submission" date="2022-04" db="EMBL/GenBank/DDBJ databases">
        <title>Halobacillus sp. isolated from saltern.</title>
        <authorList>
            <person name="Won M."/>
            <person name="Lee C.-M."/>
            <person name="Woen H.-Y."/>
            <person name="Kwon S.-W."/>
        </authorList>
    </citation>
    <scope>NUCLEOTIDE SEQUENCE [LARGE SCALE GENOMIC DNA]</scope>
    <source>
        <strain evidence="3 4">SSTM10-2</strain>
    </source>
</reference>
<dbReference type="PANTHER" id="PTHR13947">
    <property type="entry name" value="GNAT FAMILY N-ACETYLTRANSFERASE"/>
    <property type="match status" value="1"/>
</dbReference>
<dbReference type="RefSeq" id="WP_244751385.1">
    <property type="nucleotide sequence ID" value="NZ_CP095074.1"/>
</dbReference>
<sequence>MDGLLERFGWIDPSLNPDLDHIERLYCQNGNVFLAGFINNELVCTGALTRKNSKIGRVQRMSVKRECRRKGLGKRMLKELESFAKEMGYVGLILETNNDWISAIKLYTTNGYQIYNNDGACSHFHKTLKSERGL</sequence>
<dbReference type="InterPro" id="IPR016181">
    <property type="entry name" value="Acyl_CoA_acyltransferase"/>
</dbReference>
<accession>A0ABY4GUR5</accession>